<evidence type="ECO:0000313" key="2">
    <source>
        <dbReference type="EMBL" id="CAY81113.1"/>
    </source>
</evidence>
<evidence type="ECO:0000313" key="3">
    <source>
        <dbReference type="Proteomes" id="UP000000286"/>
    </source>
</evidence>
<dbReference type="HOGENOM" id="CLU_1826815_0_0_1"/>
<gene>
    <name evidence="2" type="ORF">EC1118_1K5_2927g</name>
</gene>
<sequence>MDPLTINFSRIETFGLFVGNEPPPVVSSLFFLLNILFGSLEWVLALVFTLLLFSFFLFLDLMVSVFKLIGLGSPCNFRKRPHALQRTVPCSSLLHRGVLTVKQFWHVGWSSPSQSSTPAAAESVGEGSFNESLSTILLYII</sequence>
<accession>C8ZCJ7</accession>
<name>C8ZCJ7_YEAS8</name>
<dbReference type="EMBL" id="FN393077">
    <property type="protein sequence ID" value="CAY81113.1"/>
    <property type="molecule type" value="Genomic_DNA"/>
</dbReference>
<dbReference type="AlphaFoldDB" id="C8ZCJ7"/>
<reference evidence="2 3" key="1">
    <citation type="journal article" date="2009" name="Proc. Natl. Acad. Sci. U.S.A.">
        <title>Eukaryote-to-eukaryote gene transfer events revealed by the genome sequence of the wine yeast Saccharomyces cerevisiae EC1118.</title>
        <authorList>
            <person name="Novo M."/>
            <person name="Bigey F."/>
            <person name="Beyne E."/>
            <person name="Galeote V."/>
            <person name="Gavory F."/>
            <person name="Mallet S."/>
            <person name="Cambot B."/>
            <person name="Legras J.L."/>
            <person name="Wincker P."/>
            <person name="Casaregola S."/>
            <person name="Dequin S."/>
        </authorList>
    </citation>
    <scope>NUCLEOTIDE SEQUENCE [LARGE SCALE GENOMIC DNA]</scope>
    <source>
        <strain evidence="3">Lalvin EC1118 / Prise de mousse</strain>
    </source>
</reference>
<protein>
    <submittedName>
        <fullName evidence="2">EC1118_1K5_2927p</fullName>
    </submittedName>
</protein>
<keyword evidence="1" id="KW-0472">Membrane</keyword>
<proteinExistence type="predicted"/>
<evidence type="ECO:0000256" key="1">
    <source>
        <dbReference type="SAM" id="Phobius"/>
    </source>
</evidence>
<keyword evidence="1" id="KW-1133">Transmembrane helix</keyword>
<organism evidence="2 3">
    <name type="scientific">Saccharomyces cerevisiae (strain Lalvin EC1118 / Prise de mousse)</name>
    <name type="common">Baker's yeast</name>
    <dbReference type="NCBI Taxonomy" id="643680"/>
    <lineage>
        <taxon>Eukaryota</taxon>
        <taxon>Fungi</taxon>
        <taxon>Dikarya</taxon>
        <taxon>Ascomycota</taxon>
        <taxon>Saccharomycotina</taxon>
        <taxon>Saccharomycetes</taxon>
        <taxon>Saccharomycetales</taxon>
        <taxon>Saccharomycetaceae</taxon>
        <taxon>Saccharomyces</taxon>
    </lineage>
</organism>
<dbReference type="Proteomes" id="UP000000286">
    <property type="component" value="Chromosome XI"/>
</dbReference>
<keyword evidence="1" id="KW-0812">Transmembrane</keyword>
<feature type="transmembrane region" description="Helical" evidence="1">
    <location>
        <begin position="29"/>
        <end position="59"/>
    </location>
</feature>